<dbReference type="GO" id="GO:0008234">
    <property type="term" value="F:cysteine-type peptidase activity"/>
    <property type="evidence" value="ECO:0007669"/>
    <property type="project" value="UniProtKB-KW"/>
</dbReference>
<evidence type="ECO:0000313" key="8">
    <source>
        <dbReference type="EMBL" id="MDI5971373.1"/>
    </source>
</evidence>
<comment type="caution">
    <text evidence="8">The sequence shown here is derived from an EMBL/GenBank/DDBJ whole genome shotgun (WGS) entry which is preliminary data.</text>
</comment>
<dbReference type="EMBL" id="JABXJJ020000022">
    <property type="protein sequence ID" value="MDI5971373.1"/>
    <property type="molecule type" value="Genomic_DNA"/>
</dbReference>
<feature type="chain" id="PRO_5041728975" evidence="6">
    <location>
        <begin position="30"/>
        <end position="357"/>
    </location>
</feature>
<evidence type="ECO:0000256" key="5">
    <source>
        <dbReference type="SAM" id="Coils"/>
    </source>
</evidence>
<comment type="similarity">
    <text evidence="1">Belongs to the peptidase C40 family.</text>
</comment>
<organism evidence="8">
    <name type="scientific">Streptantibioticus silvisoli</name>
    <dbReference type="NCBI Taxonomy" id="2705255"/>
    <lineage>
        <taxon>Bacteria</taxon>
        <taxon>Bacillati</taxon>
        <taxon>Actinomycetota</taxon>
        <taxon>Actinomycetes</taxon>
        <taxon>Kitasatosporales</taxon>
        <taxon>Streptomycetaceae</taxon>
        <taxon>Streptantibioticus</taxon>
    </lineage>
</organism>
<dbReference type="InterPro" id="IPR051794">
    <property type="entry name" value="PG_Endopeptidase_C40"/>
</dbReference>
<dbReference type="PANTHER" id="PTHR47359">
    <property type="entry name" value="PEPTIDOGLYCAN DL-ENDOPEPTIDASE CWLO"/>
    <property type="match status" value="1"/>
</dbReference>
<keyword evidence="2" id="KW-0645">Protease</keyword>
<evidence type="ECO:0000259" key="7">
    <source>
        <dbReference type="PROSITE" id="PS51935"/>
    </source>
</evidence>
<keyword evidence="4" id="KW-0788">Thiol protease</keyword>
<feature type="domain" description="NlpC/P60" evidence="7">
    <location>
        <begin position="242"/>
        <end position="357"/>
    </location>
</feature>
<evidence type="ECO:0000256" key="3">
    <source>
        <dbReference type="ARBA" id="ARBA00022801"/>
    </source>
</evidence>
<evidence type="ECO:0000256" key="4">
    <source>
        <dbReference type="ARBA" id="ARBA00022807"/>
    </source>
</evidence>
<dbReference type="RefSeq" id="WP_271318669.1">
    <property type="nucleotide sequence ID" value="NZ_JABXJJ020000022.1"/>
</dbReference>
<feature type="coiled-coil region" evidence="5">
    <location>
        <begin position="186"/>
        <end position="224"/>
    </location>
</feature>
<name>A0AA90GZW4_9ACTN</name>
<feature type="coiled-coil region" evidence="5">
    <location>
        <begin position="49"/>
        <end position="76"/>
    </location>
</feature>
<dbReference type="GO" id="GO:0006508">
    <property type="term" value="P:proteolysis"/>
    <property type="evidence" value="ECO:0007669"/>
    <property type="project" value="UniProtKB-KW"/>
</dbReference>
<evidence type="ECO:0000256" key="6">
    <source>
        <dbReference type="SAM" id="SignalP"/>
    </source>
</evidence>
<dbReference type="Gene3D" id="3.90.1720.10">
    <property type="entry name" value="endopeptidase domain like (from Nostoc punctiforme)"/>
    <property type="match status" value="1"/>
</dbReference>
<evidence type="ECO:0000256" key="2">
    <source>
        <dbReference type="ARBA" id="ARBA00022670"/>
    </source>
</evidence>
<reference evidence="8" key="1">
    <citation type="submission" date="2023-05" db="EMBL/GenBank/DDBJ databases">
        <title>Streptantibioticus silvisoli sp. nov., acidotolerant actinomycetes 1 from pine litter.</title>
        <authorList>
            <person name="Swiecimska M."/>
            <person name="Golinska P."/>
            <person name="Sangal V."/>
            <person name="Wachnowicz B."/>
            <person name="Goodfellow M."/>
        </authorList>
    </citation>
    <scope>NUCLEOTIDE SEQUENCE</scope>
    <source>
        <strain evidence="8">SL13</strain>
    </source>
</reference>
<dbReference type="AlphaFoldDB" id="A0AA90GZW4"/>
<keyword evidence="5" id="KW-0175">Coiled coil</keyword>
<evidence type="ECO:0000256" key="1">
    <source>
        <dbReference type="ARBA" id="ARBA00007074"/>
    </source>
</evidence>
<keyword evidence="3" id="KW-0378">Hydrolase</keyword>
<dbReference type="InterPro" id="IPR000064">
    <property type="entry name" value="NLP_P60_dom"/>
</dbReference>
<gene>
    <name evidence="8" type="ORF">POF50_018850</name>
</gene>
<proteinExistence type="inferred from homology"/>
<sequence>MASHRRPRPRTAVVTAPRAVIGLTSAALATVTLLSESAAAAPSKPEPSVQEVQAKVDALNHQADTATQRYNQAQATTGHQRTKANALLNQVAAGAEQLNATRRTLGEYAAAQYRTNGLGPTATLLLSNDPQAFFDSENLLKRGAAQQSKVLTRYEDQMAATARQRTQASQSLLTLQTAQQKLDTDRRAVQDKLRQAQTLLNSLNRQQKERLAQLQAQREAAARASAARLAAASHATSSASYATKAARAIAFAKAQLGKPYVWGATGPNSYDCSGLVQAAWAAAGVTLPRTTWDQVDVGTRVAISDLEPGDLVFYYSDISHVAMYIGDGEMIQAPHTGAVIDIQPVTEMPIYGATRPA</sequence>
<dbReference type="PROSITE" id="PS51935">
    <property type="entry name" value="NLPC_P60"/>
    <property type="match status" value="1"/>
</dbReference>
<dbReference type="PANTHER" id="PTHR47359:SF3">
    <property type="entry name" value="NLP_P60 DOMAIN-CONTAINING PROTEIN-RELATED"/>
    <property type="match status" value="1"/>
</dbReference>
<accession>A0AA90GZW4</accession>
<feature type="signal peptide" evidence="6">
    <location>
        <begin position="1"/>
        <end position="29"/>
    </location>
</feature>
<keyword evidence="6" id="KW-0732">Signal</keyword>
<protein>
    <submittedName>
        <fullName evidence="8">NlpC/P60 family protein</fullName>
    </submittedName>
</protein>
<dbReference type="Pfam" id="PF00877">
    <property type="entry name" value="NLPC_P60"/>
    <property type="match status" value="1"/>
</dbReference>
<dbReference type="SUPFAM" id="SSF54001">
    <property type="entry name" value="Cysteine proteinases"/>
    <property type="match status" value="1"/>
</dbReference>
<dbReference type="InterPro" id="IPR038765">
    <property type="entry name" value="Papain-like_cys_pep_sf"/>
</dbReference>